<reference evidence="1" key="1">
    <citation type="journal article" date="2014" name="Int. J. Syst. Evol. Microbiol.">
        <title>Complete genome sequence of Corynebacterium casei LMG S-19264T (=DSM 44701T), isolated from a smear-ripened cheese.</title>
        <authorList>
            <consortium name="US DOE Joint Genome Institute (JGI-PGF)"/>
            <person name="Walter F."/>
            <person name="Albersmeier A."/>
            <person name="Kalinowski J."/>
            <person name="Ruckert C."/>
        </authorList>
    </citation>
    <scope>NUCLEOTIDE SEQUENCE</scope>
    <source>
        <strain evidence="1">VKM B-1513</strain>
    </source>
</reference>
<gene>
    <name evidence="1" type="ORF">GCM10017621_20940</name>
</gene>
<dbReference type="Proteomes" id="UP001143486">
    <property type="component" value="Unassembled WGS sequence"/>
</dbReference>
<accession>A0A9W6MP37</accession>
<comment type="caution">
    <text evidence="1">The sequence shown here is derived from an EMBL/GenBank/DDBJ whole genome shotgun (WGS) entry which is preliminary data.</text>
</comment>
<dbReference type="EMBL" id="BSFE01000005">
    <property type="protein sequence ID" value="GLK52586.1"/>
    <property type="molecule type" value="Genomic_DNA"/>
</dbReference>
<sequence length="65" mass="7187">MFHDDDMPASARAKNAIIPGEDLSALSLEDLAERRALLEAELRRIDDITDKKQAGRSAADAVFKF</sequence>
<evidence type="ECO:0000313" key="2">
    <source>
        <dbReference type="Proteomes" id="UP001143486"/>
    </source>
</evidence>
<dbReference type="AlphaFoldDB" id="A0A9W6MP37"/>
<evidence type="ECO:0008006" key="3">
    <source>
        <dbReference type="Google" id="ProtNLM"/>
    </source>
</evidence>
<dbReference type="RefSeq" id="WP_271186953.1">
    <property type="nucleotide sequence ID" value="NZ_BSFE01000005.1"/>
</dbReference>
<evidence type="ECO:0000313" key="1">
    <source>
        <dbReference type="EMBL" id="GLK52586.1"/>
    </source>
</evidence>
<dbReference type="InterPro" id="IPR009579">
    <property type="entry name" value="DUF1192"/>
</dbReference>
<keyword evidence="2" id="KW-1185">Reference proteome</keyword>
<name>A0A9W6MP37_9PROT</name>
<reference evidence="1" key="2">
    <citation type="submission" date="2023-01" db="EMBL/GenBank/DDBJ databases">
        <authorList>
            <person name="Sun Q."/>
            <person name="Evtushenko L."/>
        </authorList>
    </citation>
    <scope>NUCLEOTIDE SEQUENCE</scope>
    <source>
        <strain evidence="1">VKM B-1513</strain>
    </source>
</reference>
<dbReference type="Pfam" id="PF06698">
    <property type="entry name" value="DUF1192"/>
    <property type="match status" value="1"/>
</dbReference>
<protein>
    <recommendedName>
        <fullName evidence="3">DUF1192 domain-containing protein</fullName>
    </recommendedName>
</protein>
<organism evidence="1 2">
    <name type="scientific">Maricaulis virginensis</name>
    <dbReference type="NCBI Taxonomy" id="144022"/>
    <lineage>
        <taxon>Bacteria</taxon>
        <taxon>Pseudomonadati</taxon>
        <taxon>Pseudomonadota</taxon>
        <taxon>Alphaproteobacteria</taxon>
        <taxon>Maricaulales</taxon>
        <taxon>Maricaulaceae</taxon>
        <taxon>Maricaulis</taxon>
    </lineage>
</organism>
<proteinExistence type="predicted"/>